<dbReference type="EMBL" id="SZVO01000004">
    <property type="protein sequence ID" value="TKT92208.1"/>
    <property type="molecule type" value="Genomic_DNA"/>
</dbReference>
<evidence type="ECO:0000313" key="3">
    <source>
        <dbReference type="EMBL" id="TKT92208.1"/>
    </source>
</evidence>
<dbReference type="Gene3D" id="2.60.40.10">
    <property type="entry name" value="Immunoglobulins"/>
    <property type="match status" value="1"/>
</dbReference>
<name>A0A4U6D7U8_9BACT</name>
<keyword evidence="1" id="KW-0732">Signal</keyword>
<feature type="signal peptide" evidence="1">
    <location>
        <begin position="1"/>
        <end position="25"/>
    </location>
</feature>
<comment type="caution">
    <text evidence="3">The sequence shown here is derived from an EMBL/GenBank/DDBJ whole genome shotgun (WGS) entry which is preliminary data.</text>
</comment>
<dbReference type="InterPro" id="IPR013783">
    <property type="entry name" value="Ig-like_fold"/>
</dbReference>
<dbReference type="InterPro" id="IPR017853">
    <property type="entry name" value="GH"/>
</dbReference>
<gene>
    <name evidence="3" type="ORF">FDK13_09455</name>
</gene>
<dbReference type="InterPro" id="IPR027849">
    <property type="entry name" value="DUF4434"/>
</dbReference>
<dbReference type="Gene3D" id="3.20.20.80">
    <property type="entry name" value="Glycosidases"/>
    <property type="match status" value="1"/>
</dbReference>
<feature type="chain" id="PRO_5020612284" evidence="1">
    <location>
        <begin position="26"/>
        <end position="434"/>
    </location>
</feature>
<dbReference type="Proteomes" id="UP000304900">
    <property type="component" value="Unassembled WGS sequence"/>
</dbReference>
<dbReference type="RefSeq" id="WP_137339753.1">
    <property type="nucleotide sequence ID" value="NZ_BSQH01000007.1"/>
</dbReference>
<evidence type="ECO:0000313" key="4">
    <source>
        <dbReference type="Proteomes" id="UP000304900"/>
    </source>
</evidence>
<organism evidence="3 4">
    <name type="scientific">Dyadobacter frigoris</name>
    <dbReference type="NCBI Taxonomy" id="2576211"/>
    <lineage>
        <taxon>Bacteria</taxon>
        <taxon>Pseudomonadati</taxon>
        <taxon>Bacteroidota</taxon>
        <taxon>Cytophagia</taxon>
        <taxon>Cytophagales</taxon>
        <taxon>Spirosomataceae</taxon>
        <taxon>Dyadobacter</taxon>
    </lineage>
</organism>
<keyword evidence="4" id="KW-1185">Reference proteome</keyword>
<protein>
    <submittedName>
        <fullName evidence="3">DUF4434 domain-containing protein</fullName>
    </submittedName>
</protein>
<dbReference type="Pfam" id="PF14488">
    <property type="entry name" value="DUF4434"/>
    <property type="match status" value="1"/>
</dbReference>
<evidence type="ECO:0000259" key="2">
    <source>
        <dbReference type="Pfam" id="PF14488"/>
    </source>
</evidence>
<sequence>MKKYFYLLKFVLLAPAALLISAAGAKKPVEHPIAKGTFIQNSLVAGWDDVTWQKELGALKEVGMEYLIIAPVAEAGGSGIYQAVYPSKLAGITSKSGSDIVENCLRNAKKAGFKVFIGLNMHEKWWTNFSHEWLEKQMLIGNDVATEVYKNYGPRYAGTFYGWYWVWEIDNLRFNTPAQMDMLTHALNVNLDHLHMLSPGMPFMFCPFMNYRVGTAAQYRQFWEYVFAQTHLNPGDIFAPQDCIGAGGLEMDQLDDWFANLAQAVKTKPGLLFWSDAETFEQRFWTSAPLNRFVEQLRIAEPYVSTIISFAYSHYYSPVTVRKGFHEAYKAYVDTGKLPGPSAVAPGKNLEIGWNKDGKVTLKWQASKDTSRIAGYYLFRNDILIGNIQGRRKGLPQTALDTTTHQKGLYAYSLKPYDFSGNIYPGALGSIEKK</sequence>
<evidence type="ECO:0000256" key="1">
    <source>
        <dbReference type="SAM" id="SignalP"/>
    </source>
</evidence>
<dbReference type="SUPFAM" id="SSF51445">
    <property type="entry name" value="(Trans)glycosidases"/>
    <property type="match status" value="1"/>
</dbReference>
<dbReference type="AlphaFoldDB" id="A0A4U6D7U8"/>
<feature type="domain" description="DUF4434" evidence="2">
    <location>
        <begin position="35"/>
        <end position="319"/>
    </location>
</feature>
<reference evidence="3 4" key="1">
    <citation type="submission" date="2019-05" db="EMBL/GenBank/DDBJ databases">
        <title>Dyadobacter AR-3-8 sp. nov., isolated from arctic soil.</title>
        <authorList>
            <person name="Chaudhary D.K."/>
        </authorList>
    </citation>
    <scope>NUCLEOTIDE SEQUENCE [LARGE SCALE GENOMIC DNA]</scope>
    <source>
        <strain evidence="3 4">AR-3-8</strain>
    </source>
</reference>
<dbReference type="OrthoDB" id="6044697at2"/>
<accession>A0A4U6D7U8</accession>
<proteinExistence type="predicted"/>